<dbReference type="InterPro" id="IPR000182">
    <property type="entry name" value="GNAT_dom"/>
</dbReference>
<evidence type="ECO:0000259" key="1">
    <source>
        <dbReference type="PROSITE" id="PS51186"/>
    </source>
</evidence>
<dbReference type="RefSeq" id="WP_115490912.1">
    <property type="nucleotide sequence ID" value="NZ_JACHWW010000001.1"/>
</dbReference>
<feature type="domain" description="N-acetyltransferase" evidence="1">
    <location>
        <begin position="11"/>
        <end position="178"/>
    </location>
</feature>
<dbReference type="OrthoDB" id="6293260at2"/>
<keyword evidence="3" id="KW-1185">Reference proteome</keyword>
<dbReference type="Gene3D" id="3.40.630.30">
    <property type="match status" value="1"/>
</dbReference>
<dbReference type="InterPro" id="IPR016181">
    <property type="entry name" value="Acyl_CoA_acyltransferase"/>
</dbReference>
<dbReference type="PROSITE" id="PS51186">
    <property type="entry name" value="GNAT"/>
    <property type="match status" value="1"/>
</dbReference>
<dbReference type="AlphaFoldDB" id="A0A395LK23"/>
<evidence type="ECO:0000313" key="2">
    <source>
        <dbReference type="EMBL" id="RDS76687.1"/>
    </source>
</evidence>
<dbReference type="EMBL" id="QRBB01000001">
    <property type="protein sequence ID" value="RDS76687.1"/>
    <property type="molecule type" value="Genomic_DNA"/>
</dbReference>
<reference evidence="2 3" key="1">
    <citation type="submission" date="2018-07" db="EMBL/GenBank/DDBJ databases">
        <title>Erythrobacter nanhaiensis sp. nov., a novel member of the genus Erythrobacter isolated from the South China Sea.</title>
        <authorList>
            <person name="Chen X."/>
            <person name="Liu J."/>
        </authorList>
    </citation>
    <scope>NUCLEOTIDE SEQUENCE [LARGE SCALE GENOMIC DNA]</scope>
    <source>
        <strain evidence="2 3">S-5</strain>
    </source>
</reference>
<dbReference type="InterPro" id="IPR051531">
    <property type="entry name" value="N-acetyltransferase"/>
</dbReference>
<accession>A0A395LK23</accession>
<dbReference type="Proteomes" id="UP000254101">
    <property type="component" value="Unassembled WGS sequence"/>
</dbReference>
<name>A0A395LK23_9SPHN</name>
<dbReference type="PANTHER" id="PTHR43792">
    <property type="entry name" value="GNAT FAMILY, PUTATIVE (AFU_ORTHOLOGUE AFUA_3G00765)-RELATED-RELATED"/>
    <property type="match status" value="1"/>
</dbReference>
<dbReference type="PANTHER" id="PTHR43792:SF1">
    <property type="entry name" value="N-ACETYLTRANSFERASE DOMAIN-CONTAINING PROTEIN"/>
    <property type="match status" value="1"/>
</dbReference>
<dbReference type="Pfam" id="PF13302">
    <property type="entry name" value="Acetyltransf_3"/>
    <property type="match status" value="1"/>
</dbReference>
<dbReference type="GO" id="GO:0016747">
    <property type="term" value="F:acyltransferase activity, transferring groups other than amino-acyl groups"/>
    <property type="evidence" value="ECO:0007669"/>
    <property type="project" value="InterPro"/>
</dbReference>
<keyword evidence="2" id="KW-0808">Transferase</keyword>
<comment type="caution">
    <text evidence="2">The sequence shown here is derived from an EMBL/GenBank/DDBJ whole genome shotgun (WGS) entry which is preliminary data.</text>
</comment>
<protein>
    <submittedName>
        <fullName evidence="2">N-acetyltransferase</fullName>
    </submittedName>
</protein>
<organism evidence="2 3">
    <name type="scientific">Alteriqipengyuania lutimaris</name>
    <dbReference type="NCBI Taxonomy" id="1538146"/>
    <lineage>
        <taxon>Bacteria</taxon>
        <taxon>Pseudomonadati</taxon>
        <taxon>Pseudomonadota</taxon>
        <taxon>Alphaproteobacteria</taxon>
        <taxon>Sphingomonadales</taxon>
        <taxon>Erythrobacteraceae</taxon>
        <taxon>Alteriqipengyuania</taxon>
    </lineage>
</organism>
<gene>
    <name evidence="2" type="ORF">DL238_03085</name>
</gene>
<dbReference type="SUPFAM" id="SSF55729">
    <property type="entry name" value="Acyl-CoA N-acyltransferases (Nat)"/>
    <property type="match status" value="1"/>
</dbReference>
<evidence type="ECO:0000313" key="3">
    <source>
        <dbReference type="Proteomes" id="UP000254101"/>
    </source>
</evidence>
<sequence length="185" mass="21143">MADFHRETARLTLRDWREEDWPRFWEATNTPAVMRWLGGVCDAEKRAGAQDRLLSYERDHGHTFWAVERKEDGAILGFCGLKRCNQAGGPVGTMEVGWRLREDAWGQGYAKEAASASLDLAFERFEADEVVALTVARNDASWGLMKRLGMRRREDLDFANADFDPEDPTIIVYSIAAEEWERARG</sequence>
<proteinExistence type="predicted"/>